<dbReference type="PANTHER" id="PTHR30061">
    <property type="entry name" value="MALTOSE-BINDING PERIPLASMIC PROTEIN"/>
    <property type="match status" value="1"/>
</dbReference>
<dbReference type="Pfam" id="PF01547">
    <property type="entry name" value="SBP_bac_1"/>
    <property type="match status" value="1"/>
</dbReference>
<keyword evidence="5" id="KW-1185">Reference proteome</keyword>
<comment type="caution">
    <text evidence="4">The sequence shown here is derived from an EMBL/GenBank/DDBJ whole genome shotgun (WGS) entry which is preliminary data.</text>
</comment>
<keyword evidence="4" id="KW-0762">Sugar transport</keyword>
<dbReference type="GO" id="GO:0042956">
    <property type="term" value="P:maltodextrin transmembrane transport"/>
    <property type="evidence" value="ECO:0007669"/>
    <property type="project" value="TreeGrafter"/>
</dbReference>
<dbReference type="CDD" id="cd14748">
    <property type="entry name" value="PBP2_UgpB"/>
    <property type="match status" value="1"/>
</dbReference>
<dbReference type="EMBL" id="AVPE01000005">
    <property type="protein sequence ID" value="KGX92754.1"/>
    <property type="molecule type" value="Genomic_DNA"/>
</dbReference>
<evidence type="ECO:0000313" key="5">
    <source>
        <dbReference type="Proteomes" id="UP000030528"/>
    </source>
</evidence>
<dbReference type="GO" id="GO:0055052">
    <property type="term" value="C:ATP-binding cassette (ABC) transporter complex, substrate-binding subunit-containing"/>
    <property type="evidence" value="ECO:0007669"/>
    <property type="project" value="TreeGrafter"/>
</dbReference>
<organism evidence="4 5">
    <name type="scientific">Pontibacillus halophilus JSM 076056 = DSM 19796</name>
    <dbReference type="NCBI Taxonomy" id="1385510"/>
    <lineage>
        <taxon>Bacteria</taxon>
        <taxon>Bacillati</taxon>
        <taxon>Bacillota</taxon>
        <taxon>Bacilli</taxon>
        <taxon>Bacillales</taxon>
        <taxon>Bacillaceae</taxon>
        <taxon>Pontibacillus</taxon>
    </lineage>
</organism>
<keyword evidence="3" id="KW-0732">Signal</keyword>
<keyword evidence="2" id="KW-0813">Transport</keyword>
<dbReference type="GO" id="GO:1901982">
    <property type="term" value="F:maltose binding"/>
    <property type="evidence" value="ECO:0007669"/>
    <property type="project" value="TreeGrafter"/>
</dbReference>
<accession>A0A0A5GL72</accession>
<dbReference type="SUPFAM" id="SSF53850">
    <property type="entry name" value="Periplasmic binding protein-like II"/>
    <property type="match status" value="1"/>
</dbReference>
<sequence length="420" mass="46858">MAQRTWLIGVTALLLITLVACSNKTGTGPNGETIIEMSGWGSSPEEQELLEGILEEFERQHPDIVVEFQTISDQYMDVLKTRLIGKQAADVFYMDAFEAPSMMEKGVLEPLNPYITKDFDLDDFEKPLLDAFVQEDTVYGLPKDFSPLALLYNEKAFQEAGLEGPPETWEELREYSKKLTVDEDGDGQPERYGLGISSELPRQFYKFKPYGATLVDEEGYADFASKEAIQALQPVVDQYVKDGTSALPSDVGSNSAIEMFGQERAAMVLEGNWALPFLSNNYEELQFDAAEVPAIEGERVTPAFTVAYVMNAQSEKKEAAWELISFLTGKEGMKQWTETGFALPTRKSVIEDLGYEDSQYRDAFVEGASYAQPWQAGSKLAIIMNNFNNQFSSALLGKQTLQEALEKAEKTANNEIKALE</sequence>
<dbReference type="Proteomes" id="UP000030528">
    <property type="component" value="Unassembled WGS sequence"/>
</dbReference>
<gene>
    <name evidence="4" type="ORF">N781_15785</name>
</gene>
<dbReference type="Gene3D" id="3.40.190.10">
    <property type="entry name" value="Periplasmic binding protein-like II"/>
    <property type="match status" value="1"/>
</dbReference>
<reference evidence="4 5" key="1">
    <citation type="submission" date="2013-08" db="EMBL/GenBank/DDBJ databases">
        <authorList>
            <person name="Huang J."/>
            <person name="Wang G."/>
        </authorList>
    </citation>
    <scope>NUCLEOTIDE SEQUENCE [LARGE SCALE GENOMIC DNA]</scope>
    <source>
        <strain evidence="4 5">JSM 076056</strain>
    </source>
</reference>
<dbReference type="InterPro" id="IPR006059">
    <property type="entry name" value="SBP"/>
</dbReference>
<name>A0A0A5GL72_9BACI</name>
<protein>
    <submittedName>
        <fullName evidence="4">Sugar transporter</fullName>
    </submittedName>
</protein>
<comment type="similarity">
    <text evidence="1">Belongs to the bacterial solute-binding protein 1 family.</text>
</comment>
<evidence type="ECO:0000256" key="3">
    <source>
        <dbReference type="ARBA" id="ARBA00022729"/>
    </source>
</evidence>
<dbReference type="GO" id="GO:0015768">
    <property type="term" value="P:maltose transport"/>
    <property type="evidence" value="ECO:0007669"/>
    <property type="project" value="TreeGrafter"/>
</dbReference>
<dbReference type="eggNOG" id="COG1653">
    <property type="taxonomic scope" value="Bacteria"/>
</dbReference>
<proteinExistence type="inferred from homology"/>
<evidence type="ECO:0000256" key="2">
    <source>
        <dbReference type="ARBA" id="ARBA00022448"/>
    </source>
</evidence>
<dbReference type="AlphaFoldDB" id="A0A0A5GL72"/>
<evidence type="ECO:0000256" key="1">
    <source>
        <dbReference type="ARBA" id="ARBA00008520"/>
    </source>
</evidence>
<dbReference type="PANTHER" id="PTHR30061:SF50">
    <property type="entry name" value="MALTOSE_MALTODEXTRIN-BINDING PERIPLASMIC PROTEIN"/>
    <property type="match status" value="1"/>
</dbReference>
<dbReference type="PROSITE" id="PS51257">
    <property type="entry name" value="PROKAR_LIPOPROTEIN"/>
    <property type="match status" value="1"/>
</dbReference>
<dbReference type="STRING" id="1385510.GCA_000425205_01704"/>
<evidence type="ECO:0000313" key="4">
    <source>
        <dbReference type="EMBL" id="KGX92754.1"/>
    </source>
</evidence>